<reference evidence="5" key="1">
    <citation type="submission" date="2011-02" db="EMBL/GenBank/DDBJ databases">
        <title>The Genome Sequence of Capsaspora owczarzaki ATCC 30864.</title>
        <authorList>
            <person name="Russ C."/>
            <person name="Cuomo C."/>
            <person name="Burger G."/>
            <person name="Gray M.W."/>
            <person name="Holland P.W.H."/>
            <person name="King N."/>
            <person name="Lang F.B.F."/>
            <person name="Roger A.J."/>
            <person name="Ruiz-Trillo I."/>
            <person name="Young S.K."/>
            <person name="Zeng Q."/>
            <person name="Gargeya S."/>
            <person name="Alvarado L."/>
            <person name="Berlin A."/>
            <person name="Chapman S.B."/>
            <person name="Chen Z."/>
            <person name="Freedman E."/>
            <person name="Gellesch M."/>
            <person name="Goldberg J."/>
            <person name="Griggs A."/>
            <person name="Gujja S."/>
            <person name="Heilman E."/>
            <person name="Heiman D."/>
            <person name="Howarth C."/>
            <person name="Mehta T."/>
            <person name="Neiman D."/>
            <person name="Pearson M."/>
            <person name="Roberts A."/>
            <person name="Saif S."/>
            <person name="Shea T."/>
            <person name="Shenoy N."/>
            <person name="Sisk P."/>
            <person name="Stolte C."/>
            <person name="Sykes S."/>
            <person name="White J."/>
            <person name="Yandava C."/>
            <person name="Haas B."/>
            <person name="Nusbaum C."/>
            <person name="Birren B."/>
        </authorList>
    </citation>
    <scope>NUCLEOTIDE SEQUENCE</scope>
    <source>
        <strain evidence="5">ATCC 30864</strain>
    </source>
</reference>
<feature type="region of interest" description="Disordered" evidence="2">
    <location>
        <begin position="46"/>
        <end position="81"/>
    </location>
</feature>
<dbReference type="EMBL" id="KE346368">
    <property type="protein sequence ID" value="KJE95276.1"/>
    <property type="molecule type" value="Genomic_DNA"/>
</dbReference>
<dbReference type="InterPro" id="IPR036869">
    <property type="entry name" value="J_dom_sf"/>
</dbReference>
<dbReference type="InterPro" id="IPR001623">
    <property type="entry name" value="DnaJ_domain"/>
</dbReference>
<name>A0A0D2UJJ9_CAPO3</name>
<dbReference type="PROSITE" id="PS00636">
    <property type="entry name" value="DNAJ_1"/>
    <property type="match status" value="1"/>
</dbReference>
<dbReference type="OrthoDB" id="436519at2759"/>
<dbReference type="InterPro" id="IPR029827">
    <property type="entry name" value="JDP1-like"/>
</dbReference>
<dbReference type="SMART" id="SM00271">
    <property type="entry name" value="DnaJ"/>
    <property type="match status" value="1"/>
</dbReference>
<dbReference type="STRING" id="595528.A0A0D2UJJ9"/>
<protein>
    <recommendedName>
        <fullName evidence="3">J domain-containing protein</fullName>
    </recommendedName>
</protein>
<dbReference type="CDD" id="cd06257">
    <property type="entry name" value="DnaJ"/>
    <property type="match status" value="1"/>
</dbReference>
<sequence>MNVDEILHKRGEFNPIDYFAILNCDASSNNDQIRAEYRQLALRLHPDKQPPARDTESSNPSDIASTASDARAAAEQAKSSTNDQFALIQRAYQVLLDPQLRSKYEQWYRSGLQLQFESWLAHGDSAHSSVHWQSKARPEPAIESHSAVQERLQSASNPTPLNEKPQRSSASLLQQFRNYQI</sequence>
<dbReference type="PANTHER" id="PTHR44500">
    <property type="entry name" value="DNAJ HOMOLOG SUBFAMILY C MEMBER 12"/>
    <property type="match status" value="1"/>
</dbReference>
<evidence type="ECO:0000313" key="5">
    <source>
        <dbReference type="Proteomes" id="UP000008743"/>
    </source>
</evidence>
<dbReference type="SUPFAM" id="SSF46565">
    <property type="entry name" value="Chaperone J-domain"/>
    <property type="match status" value="1"/>
</dbReference>
<organism evidence="4 5">
    <name type="scientific">Capsaspora owczarzaki (strain ATCC 30864)</name>
    <dbReference type="NCBI Taxonomy" id="595528"/>
    <lineage>
        <taxon>Eukaryota</taxon>
        <taxon>Filasterea</taxon>
        <taxon>Capsaspora</taxon>
    </lineage>
</organism>
<feature type="compositionally biased region" description="Basic and acidic residues" evidence="2">
    <location>
        <begin position="46"/>
        <end position="56"/>
    </location>
</feature>
<dbReference type="AlphaFoldDB" id="A0A0D2UJJ9"/>
<feature type="domain" description="J" evidence="3">
    <location>
        <begin position="17"/>
        <end position="108"/>
    </location>
</feature>
<dbReference type="PRINTS" id="PR00625">
    <property type="entry name" value="JDOMAIN"/>
</dbReference>
<dbReference type="Pfam" id="PF00226">
    <property type="entry name" value="DnaJ"/>
    <property type="match status" value="1"/>
</dbReference>
<keyword evidence="5" id="KW-1185">Reference proteome</keyword>
<dbReference type="eggNOG" id="KOG0691">
    <property type="taxonomic scope" value="Eukaryota"/>
</dbReference>
<dbReference type="InterPro" id="IPR018253">
    <property type="entry name" value="DnaJ_domain_CS"/>
</dbReference>
<feature type="compositionally biased region" description="Polar residues" evidence="2">
    <location>
        <begin position="151"/>
        <end position="160"/>
    </location>
</feature>
<feature type="region of interest" description="Disordered" evidence="2">
    <location>
        <begin position="130"/>
        <end position="172"/>
    </location>
</feature>
<dbReference type="Proteomes" id="UP000008743">
    <property type="component" value="Unassembled WGS sequence"/>
</dbReference>
<evidence type="ECO:0000256" key="1">
    <source>
        <dbReference type="ARBA" id="ARBA00023186"/>
    </source>
</evidence>
<dbReference type="GO" id="GO:0005737">
    <property type="term" value="C:cytoplasm"/>
    <property type="evidence" value="ECO:0007669"/>
    <property type="project" value="TreeGrafter"/>
</dbReference>
<evidence type="ECO:0000256" key="2">
    <source>
        <dbReference type="SAM" id="MobiDB-lite"/>
    </source>
</evidence>
<dbReference type="PhylomeDB" id="A0A0D2UJJ9"/>
<feature type="compositionally biased region" description="Low complexity" evidence="2">
    <location>
        <begin position="64"/>
        <end position="80"/>
    </location>
</feature>
<keyword evidence="1" id="KW-0143">Chaperone</keyword>
<evidence type="ECO:0000259" key="3">
    <source>
        <dbReference type="PROSITE" id="PS50076"/>
    </source>
</evidence>
<dbReference type="PANTHER" id="PTHR44500:SF1">
    <property type="entry name" value="DNAJ HOMOLOG SUBFAMILY C MEMBER 12"/>
    <property type="match status" value="1"/>
</dbReference>
<dbReference type="OMA" id="TTERGTH"/>
<dbReference type="RefSeq" id="XP_004346421.1">
    <property type="nucleotide sequence ID" value="XM_004346371.2"/>
</dbReference>
<dbReference type="Gene3D" id="1.10.287.110">
    <property type="entry name" value="DnaJ domain"/>
    <property type="match status" value="1"/>
</dbReference>
<proteinExistence type="predicted"/>
<dbReference type="PROSITE" id="PS50076">
    <property type="entry name" value="DNAJ_2"/>
    <property type="match status" value="1"/>
</dbReference>
<evidence type="ECO:0000313" key="4">
    <source>
        <dbReference type="EMBL" id="KJE95276.1"/>
    </source>
</evidence>
<accession>A0A0D2UJJ9</accession>
<dbReference type="InParanoid" id="A0A0D2UJJ9"/>
<gene>
    <name evidence="4" type="ORF">CAOG_005748</name>
</gene>